<evidence type="ECO:0000313" key="3">
    <source>
        <dbReference type="Proteomes" id="UP001596220"/>
    </source>
</evidence>
<feature type="transmembrane region" description="Helical" evidence="1">
    <location>
        <begin position="6"/>
        <end position="25"/>
    </location>
</feature>
<accession>A0ABW1PEM7</accession>
<gene>
    <name evidence="2" type="ORF">ACFP3R_30015</name>
</gene>
<protein>
    <submittedName>
        <fullName evidence="2">Uncharacterized protein</fullName>
    </submittedName>
</protein>
<feature type="transmembrane region" description="Helical" evidence="1">
    <location>
        <begin position="30"/>
        <end position="53"/>
    </location>
</feature>
<dbReference type="EMBL" id="JBHSQO010000045">
    <property type="protein sequence ID" value="MFC6093528.1"/>
    <property type="molecule type" value="Genomic_DNA"/>
</dbReference>
<evidence type="ECO:0000256" key="1">
    <source>
        <dbReference type="SAM" id="Phobius"/>
    </source>
</evidence>
<dbReference type="RefSeq" id="WP_380640819.1">
    <property type="nucleotide sequence ID" value="NZ_JBHSQO010000045.1"/>
</dbReference>
<comment type="caution">
    <text evidence="2">The sequence shown here is derived from an EMBL/GenBank/DDBJ whole genome shotgun (WGS) entry which is preliminary data.</text>
</comment>
<proteinExistence type="predicted"/>
<sequence length="54" mass="5503">MSVVLFVLLVAVILAAAGLMVVMFLRDKPLYGVVGLGLLAGPGSLLAVLHLSLA</sequence>
<name>A0ABW1PEM7_9PSEU</name>
<keyword evidence="1" id="KW-1133">Transmembrane helix</keyword>
<evidence type="ECO:0000313" key="2">
    <source>
        <dbReference type="EMBL" id="MFC6093528.1"/>
    </source>
</evidence>
<keyword evidence="1" id="KW-0812">Transmembrane</keyword>
<keyword evidence="3" id="KW-1185">Reference proteome</keyword>
<keyword evidence="1" id="KW-0472">Membrane</keyword>
<reference evidence="3" key="1">
    <citation type="journal article" date="2019" name="Int. J. Syst. Evol. Microbiol.">
        <title>The Global Catalogue of Microorganisms (GCM) 10K type strain sequencing project: providing services to taxonomists for standard genome sequencing and annotation.</title>
        <authorList>
            <consortium name="The Broad Institute Genomics Platform"/>
            <consortium name="The Broad Institute Genome Sequencing Center for Infectious Disease"/>
            <person name="Wu L."/>
            <person name="Ma J."/>
        </authorList>
    </citation>
    <scope>NUCLEOTIDE SEQUENCE [LARGE SCALE GENOMIC DNA]</scope>
    <source>
        <strain evidence="3">CGMCC 4.7246</strain>
    </source>
</reference>
<organism evidence="2 3">
    <name type="scientific">Saccharothrix lopnurensis</name>
    <dbReference type="NCBI Taxonomy" id="1670621"/>
    <lineage>
        <taxon>Bacteria</taxon>
        <taxon>Bacillati</taxon>
        <taxon>Actinomycetota</taxon>
        <taxon>Actinomycetes</taxon>
        <taxon>Pseudonocardiales</taxon>
        <taxon>Pseudonocardiaceae</taxon>
        <taxon>Saccharothrix</taxon>
    </lineage>
</organism>
<dbReference type="Proteomes" id="UP001596220">
    <property type="component" value="Unassembled WGS sequence"/>
</dbReference>